<evidence type="ECO:0000313" key="10">
    <source>
        <dbReference type="Proteomes" id="UP000199459"/>
    </source>
</evidence>
<accession>A0A1H8FX59</accession>
<dbReference type="InterPro" id="IPR044669">
    <property type="entry name" value="YneE/VCCN1/2-like"/>
</dbReference>
<dbReference type="PANTHER" id="PTHR33281:SF19">
    <property type="entry name" value="VOLTAGE-DEPENDENT ANION CHANNEL-FORMING PROTEIN YNEE"/>
    <property type="match status" value="1"/>
</dbReference>
<keyword evidence="7" id="KW-0472">Membrane</keyword>
<evidence type="ECO:0000256" key="4">
    <source>
        <dbReference type="ARBA" id="ARBA00022692"/>
    </source>
</evidence>
<keyword evidence="2" id="KW-0813">Transport</keyword>
<name>A0A1H8FX59_9PROT</name>
<keyword evidence="6" id="KW-0406">Ion transport</keyword>
<dbReference type="EMBL" id="FOCP01000015">
    <property type="protein sequence ID" value="SEN36316.1"/>
    <property type="molecule type" value="Genomic_DNA"/>
</dbReference>
<comment type="subcellular location">
    <subcellularLocation>
        <location evidence="1">Cell membrane</location>
        <topology evidence="1">Multi-pass membrane protein</topology>
    </subcellularLocation>
</comment>
<evidence type="ECO:0000256" key="7">
    <source>
        <dbReference type="ARBA" id="ARBA00023136"/>
    </source>
</evidence>
<dbReference type="Pfam" id="PF25539">
    <property type="entry name" value="Bestrophin_2"/>
    <property type="match status" value="1"/>
</dbReference>
<dbReference type="AlphaFoldDB" id="A0A1H8FX59"/>
<proteinExistence type="inferred from homology"/>
<protein>
    <submittedName>
        <fullName evidence="9">Putative membrane protein</fullName>
    </submittedName>
</protein>
<keyword evidence="4" id="KW-0812">Transmembrane</keyword>
<dbReference type="PANTHER" id="PTHR33281">
    <property type="entry name" value="UPF0187 PROTEIN YNEE"/>
    <property type="match status" value="1"/>
</dbReference>
<evidence type="ECO:0000256" key="2">
    <source>
        <dbReference type="ARBA" id="ARBA00022448"/>
    </source>
</evidence>
<evidence type="ECO:0000256" key="8">
    <source>
        <dbReference type="ARBA" id="ARBA00034708"/>
    </source>
</evidence>
<evidence type="ECO:0000256" key="1">
    <source>
        <dbReference type="ARBA" id="ARBA00004651"/>
    </source>
</evidence>
<reference evidence="9 10" key="1">
    <citation type="submission" date="2016-10" db="EMBL/GenBank/DDBJ databases">
        <authorList>
            <person name="de Groot N.N."/>
        </authorList>
    </citation>
    <scope>NUCLEOTIDE SEQUENCE [LARGE SCALE GENOMIC DNA]</scope>
    <source>
        <strain evidence="9 10">Nm22</strain>
    </source>
</reference>
<sequence length="70" mass="7936">MPLGLVQHLDWMMLPVYVAIATVFSTTERIGGRTEDPFDNKMEDIPLQAICRTIEIDISSSWVSILFPLL</sequence>
<gene>
    <name evidence="9" type="ORF">SAMN05216325_11529</name>
</gene>
<keyword evidence="5" id="KW-1133">Transmembrane helix</keyword>
<evidence type="ECO:0000256" key="3">
    <source>
        <dbReference type="ARBA" id="ARBA00022475"/>
    </source>
</evidence>
<organism evidence="9 10">
    <name type="scientific">Nitrosomonas marina</name>
    <dbReference type="NCBI Taxonomy" id="917"/>
    <lineage>
        <taxon>Bacteria</taxon>
        <taxon>Pseudomonadati</taxon>
        <taxon>Pseudomonadota</taxon>
        <taxon>Betaproteobacteria</taxon>
        <taxon>Nitrosomonadales</taxon>
        <taxon>Nitrosomonadaceae</taxon>
        <taxon>Nitrosomonas</taxon>
    </lineage>
</organism>
<evidence type="ECO:0000256" key="5">
    <source>
        <dbReference type="ARBA" id="ARBA00022989"/>
    </source>
</evidence>
<evidence type="ECO:0000256" key="6">
    <source>
        <dbReference type="ARBA" id="ARBA00023065"/>
    </source>
</evidence>
<dbReference type="GO" id="GO:0005254">
    <property type="term" value="F:chloride channel activity"/>
    <property type="evidence" value="ECO:0007669"/>
    <property type="project" value="InterPro"/>
</dbReference>
<comment type="similarity">
    <text evidence="8">Belongs to the anion channel-forming bestrophin (TC 1.A.46) family.</text>
</comment>
<evidence type="ECO:0000313" key="9">
    <source>
        <dbReference type="EMBL" id="SEN36316.1"/>
    </source>
</evidence>
<keyword evidence="3" id="KW-1003">Cell membrane</keyword>
<dbReference type="GO" id="GO:0005886">
    <property type="term" value="C:plasma membrane"/>
    <property type="evidence" value="ECO:0007669"/>
    <property type="project" value="UniProtKB-SubCell"/>
</dbReference>
<dbReference type="Proteomes" id="UP000199459">
    <property type="component" value="Unassembled WGS sequence"/>
</dbReference>